<sequence length="47" mass="5024">MFTKFAAAADIHHVAVHGAPAIWVDRPHPVLYTDRDGHPARGVGPPA</sequence>
<organism evidence="1 2">
    <name type="scientific">Actinophytocola glycyrrhizae</name>
    <dbReference type="NCBI Taxonomy" id="2044873"/>
    <lineage>
        <taxon>Bacteria</taxon>
        <taxon>Bacillati</taxon>
        <taxon>Actinomycetota</taxon>
        <taxon>Actinomycetes</taxon>
        <taxon>Pseudonocardiales</taxon>
        <taxon>Pseudonocardiaceae</taxon>
    </lineage>
</organism>
<reference evidence="2" key="1">
    <citation type="journal article" date="2019" name="Int. J. Syst. Evol. Microbiol.">
        <title>The Global Catalogue of Microorganisms (GCM) 10K type strain sequencing project: providing services to taxonomists for standard genome sequencing and annotation.</title>
        <authorList>
            <consortium name="The Broad Institute Genomics Platform"/>
            <consortium name="The Broad Institute Genome Sequencing Center for Infectious Disease"/>
            <person name="Wu L."/>
            <person name="Ma J."/>
        </authorList>
    </citation>
    <scope>NUCLEOTIDE SEQUENCE [LARGE SCALE GENOMIC DNA]</scope>
    <source>
        <strain evidence="2">ZS-22-S1</strain>
    </source>
</reference>
<evidence type="ECO:0000313" key="2">
    <source>
        <dbReference type="Proteomes" id="UP001595859"/>
    </source>
</evidence>
<proteinExistence type="predicted"/>
<comment type="caution">
    <text evidence="1">The sequence shown here is derived from an EMBL/GenBank/DDBJ whole genome shotgun (WGS) entry which is preliminary data.</text>
</comment>
<accession>A0ABV9RUK3</accession>
<keyword evidence="2" id="KW-1185">Reference proteome</keyword>
<dbReference type="RefSeq" id="WP_378053232.1">
    <property type="nucleotide sequence ID" value="NZ_JBHSIS010000002.1"/>
</dbReference>
<gene>
    <name evidence="1" type="ORF">ACFPCV_00495</name>
</gene>
<dbReference type="EMBL" id="JBHSIS010000002">
    <property type="protein sequence ID" value="MFC4851961.1"/>
    <property type="molecule type" value="Genomic_DNA"/>
</dbReference>
<name>A0ABV9RUK3_9PSEU</name>
<dbReference type="Proteomes" id="UP001595859">
    <property type="component" value="Unassembled WGS sequence"/>
</dbReference>
<evidence type="ECO:0000313" key="1">
    <source>
        <dbReference type="EMBL" id="MFC4851961.1"/>
    </source>
</evidence>
<protein>
    <submittedName>
        <fullName evidence="1">Uncharacterized protein</fullName>
    </submittedName>
</protein>